<comment type="caution">
    <text evidence="5">The sequence shown here is derived from an EMBL/GenBank/DDBJ whole genome shotgun (WGS) entry which is preliminary data.</text>
</comment>
<evidence type="ECO:0000256" key="1">
    <source>
        <dbReference type="RuleBase" id="RU004003"/>
    </source>
</evidence>
<dbReference type="InterPro" id="IPR032789">
    <property type="entry name" value="T2SS-T3SS_pil_N"/>
</dbReference>
<feature type="chain" id="PRO_5017957372" evidence="2">
    <location>
        <begin position="37"/>
        <end position="463"/>
    </location>
</feature>
<evidence type="ECO:0000313" key="6">
    <source>
        <dbReference type="Proteomes" id="UP000282106"/>
    </source>
</evidence>
<dbReference type="PANTHER" id="PTHR30332:SF17">
    <property type="entry name" value="TYPE IV PILIATION SYSTEM PROTEIN DR_0774-RELATED"/>
    <property type="match status" value="1"/>
</dbReference>
<proteinExistence type="inferred from homology"/>
<dbReference type="PANTHER" id="PTHR30332">
    <property type="entry name" value="PROBABLE GENERAL SECRETION PATHWAY PROTEIN D"/>
    <property type="match status" value="1"/>
</dbReference>
<dbReference type="PRINTS" id="PR00811">
    <property type="entry name" value="BCTERIALGSPD"/>
</dbReference>
<protein>
    <submittedName>
        <fullName evidence="5">Type II and III secretion system protein family protein</fullName>
    </submittedName>
</protein>
<dbReference type="PROSITE" id="PS51257">
    <property type="entry name" value="PROKAR_LIPOPROTEIN"/>
    <property type="match status" value="1"/>
</dbReference>
<feature type="domain" description="Type II/III secretion system secretin-like" evidence="3">
    <location>
        <begin position="258"/>
        <end position="420"/>
    </location>
</feature>
<keyword evidence="2" id="KW-0732">Signal</keyword>
<dbReference type="InterPro" id="IPR004846">
    <property type="entry name" value="T2SS/T3SS_dom"/>
</dbReference>
<dbReference type="Proteomes" id="UP000282106">
    <property type="component" value="Unassembled WGS sequence"/>
</dbReference>
<dbReference type="AlphaFoldDB" id="A0A3N0VJR3"/>
<dbReference type="InterPro" id="IPR001775">
    <property type="entry name" value="GspD/PilQ"/>
</dbReference>
<dbReference type="Pfam" id="PF00263">
    <property type="entry name" value="Secretin"/>
    <property type="match status" value="1"/>
</dbReference>
<accession>A0A3N0VJR3</accession>
<keyword evidence="6" id="KW-1185">Reference proteome</keyword>
<dbReference type="RefSeq" id="WP_123209839.1">
    <property type="nucleotide sequence ID" value="NZ_RJVO01000001.1"/>
</dbReference>
<dbReference type="EMBL" id="RJVO01000001">
    <property type="protein sequence ID" value="ROH92987.1"/>
    <property type="molecule type" value="Genomic_DNA"/>
</dbReference>
<evidence type="ECO:0000259" key="3">
    <source>
        <dbReference type="Pfam" id="PF00263"/>
    </source>
</evidence>
<evidence type="ECO:0000313" key="5">
    <source>
        <dbReference type="EMBL" id="ROH92987.1"/>
    </source>
</evidence>
<dbReference type="InParanoid" id="A0A3N0VJR3"/>
<reference evidence="5 6" key="1">
    <citation type="submission" date="2018-10" db="EMBL/GenBank/DDBJ databases">
        <authorList>
            <person name="Chen W.-M."/>
        </authorList>
    </citation>
    <scope>NUCLEOTIDE SEQUENCE [LARGE SCALE GENOMIC DNA]</scope>
    <source>
        <strain evidence="5 6">THS-13</strain>
    </source>
</reference>
<sequence length="463" mass="48646">MKRARNATMQSAVMACGMACMLVLGAAAAQAPAALAADARVIAVEAGVHKLLRQPQEVTRVAVGDPAVAEVTVVNRRDVLVTGKKTGITSLLIWPKGVASAQEFRLRVGPAVDPVKPKLVDPETAKAKSDAQDGLTGTTDSVLAHRRAKIAADLQALTETGKPASVSDRSSVALDTQVMTEVKIVEVKRSTLQQMGLNILKNTPNTTAGLLTPGSLSRIDVNGSGGAYDASVAAPITNAFNLVIGNPADGLLGILSLLENRGLARTYAEPTLTAMSGQTASFLAGGEFPIPVSQGGTNSSITVNYREFGIRLSLTPTVLSRDRIALKVAPEVSDLDFSAGITSGGVSVPALSVRRTDTTVELGDGESFVISGLVSNSMINSIDKVPWLGDLPVIGAFFKNSSVNREQRELVMVVTPRLVRPIARDARRPALPGADVEAYRPSFGQLMLFESGKFETESFGFSK</sequence>
<dbReference type="GO" id="GO:0015627">
    <property type="term" value="C:type II protein secretion system complex"/>
    <property type="evidence" value="ECO:0007669"/>
    <property type="project" value="TreeGrafter"/>
</dbReference>
<dbReference type="Pfam" id="PF13629">
    <property type="entry name" value="T2SS-T3SS_pil_N"/>
    <property type="match status" value="1"/>
</dbReference>
<feature type="domain" description="Pilus formation protein N-terminal" evidence="4">
    <location>
        <begin position="39"/>
        <end position="108"/>
    </location>
</feature>
<gene>
    <name evidence="5" type="ORF">ED208_00140</name>
</gene>
<dbReference type="InterPro" id="IPR050810">
    <property type="entry name" value="Bact_Secretion_Sys_Channel"/>
</dbReference>
<name>A0A3N0VJR3_9GAMM</name>
<evidence type="ECO:0000259" key="4">
    <source>
        <dbReference type="Pfam" id="PF13629"/>
    </source>
</evidence>
<dbReference type="GO" id="GO:0009306">
    <property type="term" value="P:protein secretion"/>
    <property type="evidence" value="ECO:0007669"/>
    <property type="project" value="InterPro"/>
</dbReference>
<feature type="signal peptide" evidence="2">
    <location>
        <begin position="1"/>
        <end position="36"/>
    </location>
</feature>
<comment type="similarity">
    <text evidence="1">Belongs to the bacterial secretin family.</text>
</comment>
<organism evidence="5 6">
    <name type="scientific">Stagnimonas aquatica</name>
    <dbReference type="NCBI Taxonomy" id="2689987"/>
    <lineage>
        <taxon>Bacteria</taxon>
        <taxon>Pseudomonadati</taxon>
        <taxon>Pseudomonadota</taxon>
        <taxon>Gammaproteobacteria</taxon>
        <taxon>Nevskiales</taxon>
        <taxon>Nevskiaceae</taxon>
        <taxon>Stagnimonas</taxon>
    </lineage>
</organism>
<evidence type="ECO:0000256" key="2">
    <source>
        <dbReference type="SAM" id="SignalP"/>
    </source>
</evidence>